<dbReference type="Proteomes" id="UP000012371">
    <property type="component" value="Unassembled WGS sequence"/>
</dbReference>
<reference evidence="1" key="1">
    <citation type="submission" date="2013-03" db="EMBL/GenBank/DDBJ databases">
        <authorList>
            <person name="Harkins D.M."/>
            <person name="Durkin A.S."/>
            <person name="Brinkac L.M."/>
            <person name="Haft D.H."/>
            <person name="Selengut J.D."/>
            <person name="Sanka R."/>
            <person name="DePew J."/>
            <person name="Purushe J."/>
            <person name="Hartskeerl R.A."/>
            <person name="Ahmed A."/>
            <person name="van der Linden H."/>
            <person name="Goris M.G.A."/>
            <person name="Vinetz J.M."/>
            <person name="Sutton G.G."/>
            <person name="Nierman W.C."/>
            <person name="Fouts D.E."/>
        </authorList>
    </citation>
    <scope>NUCLEOTIDE SEQUENCE [LARGE SCALE GENOMIC DNA]</scope>
    <source>
        <strain evidence="1">LT 11-33</strain>
    </source>
</reference>
<protein>
    <submittedName>
        <fullName evidence="1">Uncharacterized protein</fullName>
    </submittedName>
</protein>
<keyword evidence="2" id="KW-1185">Reference proteome</keyword>
<dbReference type="EMBL" id="AOGW02000018">
    <property type="protein sequence ID" value="EMY60214.1"/>
    <property type="molecule type" value="Genomic_DNA"/>
</dbReference>
<evidence type="ECO:0000313" key="2">
    <source>
        <dbReference type="Proteomes" id="UP000012371"/>
    </source>
</evidence>
<accession>N1VKF7</accession>
<gene>
    <name evidence="1" type="ORF">LEP1GSC203_0879</name>
</gene>
<name>N1VKF7_9LEPT</name>
<dbReference type="AlphaFoldDB" id="N1VKF7"/>
<proteinExistence type="predicted"/>
<evidence type="ECO:0000313" key="1">
    <source>
        <dbReference type="EMBL" id="EMY60214.1"/>
    </source>
</evidence>
<sequence>MARPRGTSGFAPKKEILLLSKRNVKSKRVSKGTNSPSDFAIISWTIGKIHKTW</sequence>
<comment type="caution">
    <text evidence="1">The sequence shown here is derived from an EMBL/GenBank/DDBJ whole genome shotgun (WGS) entry which is preliminary data.</text>
</comment>
<organism evidence="1 2">
    <name type="scientific">Leptospira terpstrae serovar Hualin str. LT 11-33 = ATCC 700639</name>
    <dbReference type="NCBI Taxonomy" id="1257025"/>
    <lineage>
        <taxon>Bacteria</taxon>
        <taxon>Pseudomonadati</taxon>
        <taxon>Spirochaetota</taxon>
        <taxon>Spirochaetia</taxon>
        <taxon>Leptospirales</taxon>
        <taxon>Leptospiraceae</taxon>
        <taxon>Leptospira</taxon>
    </lineage>
</organism>
<dbReference type="STRING" id="1257025.LEP1GSC203_0879"/>